<dbReference type="AlphaFoldDB" id="A0A921HRY2"/>
<gene>
    <name evidence="2" type="ORF">K8V88_04870</name>
</gene>
<sequence length="56" mass="6615">MELEGTINWTIFVALISSTTSYLFMKYGTVEKILLHLTDFTREDIKKVKGLLKWKY</sequence>
<dbReference type="Proteomes" id="UP000747013">
    <property type="component" value="Unassembled WGS sequence"/>
</dbReference>
<keyword evidence="1" id="KW-0812">Transmembrane</keyword>
<keyword evidence="1" id="KW-0472">Membrane</keyword>
<keyword evidence="1" id="KW-1133">Transmembrane helix</keyword>
<comment type="caution">
    <text evidence="2">The sequence shown here is derived from an EMBL/GenBank/DDBJ whole genome shotgun (WGS) entry which is preliminary data.</text>
</comment>
<evidence type="ECO:0000313" key="3">
    <source>
        <dbReference type="Proteomes" id="UP000747013"/>
    </source>
</evidence>
<name>A0A921HRY2_9LACO</name>
<dbReference type="EMBL" id="DYWC01000106">
    <property type="protein sequence ID" value="HJF86754.1"/>
    <property type="molecule type" value="Genomic_DNA"/>
</dbReference>
<evidence type="ECO:0000313" key="2">
    <source>
        <dbReference type="EMBL" id="HJF86754.1"/>
    </source>
</evidence>
<reference evidence="2" key="1">
    <citation type="journal article" date="2021" name="PeerJ">
        <title>Extensive microbial diversity within the chicken gut microbiome revealed by metagenomics and culture.</title>
        <authorList>
            <person name="Gilroy R."/>
            <person name="Ravi A."/>
            <person name="Getino M."/>
            <person name="Pursley I."/>
            <person name="Horton D.L."/>
            <person name="Alikhan N.F."/>
            <person name="Baker D."/>
            <person name="Gharbi K."/>
            <person name="Hall N."/>
            <person name="Watson M."/>
            <person name="Adriaenssens E.M."/>
            <person name="Foster-Nyarko E."/>
            <person name="Jarju S."/>
            <person name="Secka A."/>
            <person name="Antonio M."/>
            <person name="Oren A."/>
            <person name="Chaudhuri R.R."/>
            <person name="La Ragione R."/>
            <person name="Hildebrand F."/>
            <person name="Pallen M.J."/>
        </authorList>
    </citation>
    <scope>NUCLEOTIDE SEQUENCE</scope>
    <source>
        <strain evidence="2">7886</strain>
    </source>
</reference>
<protein>
    <submittedName>
        <fullName evidence="2">Uncharacterized protein</fullName>
    </submittedName>
</protein>
<accession>A0A921HRY2</accession>
<reference evidence="2" key="2">
    <citation type="submission" date="2021-09" db="EMBL/GenBank/DDBJ databases">
        <authorList>
            <person name="Gilroy R."/>
        </authorList>
    </citation>
    <scope>NUCLEOTIDE SEQUENCE</scope>
    <source>
        <strain evidence="2">7886</strain>
    </source>
</reference>
<proteinExistence type="predicted"/>
<feature type="transmembrane region" description="Helical" evidence="1">
    <location>
        <begin position="6"/>
        <end position="25"/>
    </location>
</feature>
<evidence type="ECO:0000256" key="1">
    <source>
        <dbReference type="SAM" id="Phobius"/>
    </source>
</evidence>
<organism evidence="2 3">
    <name type="scientific">Companilactobacillus farciminis</name>
    <dbReference type="NCBI Taxonomy" id="1612"/>
    <lineage>
        <taxon>Bacteria</taxon>
        <taxon>Bacillati</taxon>
        <taxon>Bacillota</taxon>
        <taxon>Bacilli</taxon>
        <taxon>Lactobacillales</taxon>
        <taxon>Lactobacillaceae</taxon>
        <taxon>Companilactobacillus</taxon>
    </lineage>
</organism>